<dbReference type="EMBL" id="PRCW01000096">
    <property type="protein sequence ID" value="PYD47125.1"/>
    <property type="molecule type" value="Genomic_DNA"/>
</dbReference>
<sequence>MKQPVKCDPELLQFLGKIQNKHIDYLVDVLTDNGRGRLALSSSIKDLLLTEKAEQDYSEEGLCHLLHELQEYGGNSLVNRFRSAPVPYSELLTDVHRQLNGLDSHKKTNYEKEQEIVLSLFGKEWQSLEDHERWERCTETKVITGFFNMQEKLDVNKNFRINIRSGATRATAFLGLSVSPPMIPITATVFSLGEAYRITIPFVAHIAMLKMLYPSEAGQ</sequence>
<proteinExistence type="predicted"/>
<accession>A0ABX5P032</accession>
<reference evidence="1 2" key="1">
    <citation type="submission" date="2018-02" db="EMBL/GenBank/DDBJ databases">
        <authorList>
            <person name="Skraban J."/>
            <person name="Trcek J."/>
        </authorList>
    </citation>
    <scope>NUCLEOTIDE SEQUENCE [LARGE SCALE GENOMIC DNA]</scope>
    <source>
        <strain evidence="1 2">AV446</strain>
    </source>
</reference>
<comment type="caution">
    <text evidence="1">The sequence shown here is derived from an EMBL/GenBank/DDBJ whole genome shotgun (WGS) entry which is preliminary data.</text>
</comment>
<gene>
    <name evidence="1" type="ORF">C3920_11625</name>
</gene>
<dbReference type="RefSeq" id="WP_133250309.1">
    <property type="nucleotide sequence ID" value="NZ_PRCW01000096.1"/>
</dbReference>
<name>A0ABX5P032_9PROT</name>
<evidence type="ECO:0000313" key="2">
    <source>
        <dbReference type="Proteomes" id="UP000248116"/>
    </source>
</evidence>
<organism evidence="1 2">
    <name type="scientific">Novacetimonas pomaceti</name>
    <dbReference type="NCBI Taxonomy" id="2021998"/>
    <lineage>
        <taxon>Bacteria</taxon>
        <taxon>Pseudomonadati</taxon>
        <taxon>Pseudomonadota</taxon>
        <taxon>Alphaproteobacteria</taxon>
        <taxon>Acetobacterales</taxon>
        <taxon>Acetobacteraceae</taxon>
        <taxon>Novacetimonas</taxon>
    </lineage>
</organism>
<dbReference type="Proteomes" id="UP000248116">
    <property type="component" value="Unassembled WGS sequence"/>
</dbReference>
<evidence type="ECO:0000313" key="1">
    <source>
        <dbReference type="EMBL" id="PYD47125.1"/>
    </source>
</evidence>
<protein>
    <submittedName>
        <fullName evidence="1">Uncharacterized protein</fullName>
    </submittedName>
</protein>
<keyword evidence="2" id="KW-1185">Reference proteome</keyword>